<dbReference type="Pfam" id="PF21088">
    <property type="entry name" value="MS_channel_1st"/>
    <property type="match status" value="1"/>
</dbReference>
<dbReference type="Pfam" id="PF21082">
    <property type="entry name" value="MS_channel_3rd"/>
    <property type="match status" value="1"/>
</dbReference>
<dbReference type="InterPro" id="IPR010920">
    <property type="entry name" value="LSM_dom_sf"/>
</dbReference>
<accession>A0A0N7IMZ8</accession>
<dbReference type="InterPro" id="IPR023408">
    <property type="entry name" value="MscS_beta-dom_sf"/>
</dbReference>
<feature type="transmembrane region" description="Helical" evidence="7">
    <location>
        <begin position="90"/>
        <end position="119"/>
    </location>
</feature>
<keyword evidence="5 7" id="KW-1133">Transmembrane helix</keyword>
<dbReference type="Gene3D" id="1.10.287.1260">
    <property type="match status" value="1"/>
</dbReference>
<evidence type="ECO:0000313" key="8">
    <source>
        <dbReference type="EMBL" id="ALJ83489.1"/>
    </source>
</evidence>
<evidence type="ECO:0000256" key="3">
    <source>
        <dbReference type="ARBA" id="ARBA00022475"/>
    </source>
</evidence>
<organism evidence="8">
    <name type="scientific">Vibrio alginolyticus</name>
    <dbReference type="NCBI Taxonomy" id="663"/>
    <lineage>
        <taxon>Bacteria</taxon>
        <taxon>Pseudomonadati</taxon>
        <taxon>Pseudomonadota</taxon>
        <taxon>Gammaproteobacteria</taxon>
        <taxon>Vibrionales</taxon>
        <taxon>Vibrionaceae</taxon>
        <taxon>Vibrio</taxon>
    </lineage>
</organism>
<dbReference type="SUPFAM" id="SSF50182">
    <property type="entry name" value="Sm-like ribonucleoproteins"/>
    <property type="match status" value="1"/>
</dbReference>
<comment type="caution">
    <text evidence="7">Lacks conserved residue(s) required for the propagation of feature annotation.</text>
</comment>
<keyword evidence="7" id="KW-0407">Ion channel</keyword>
<comment type="subunit">
    <text evidence="7">Homoheptamer.</text>
</comment>
<keyword evidence="7" id="KW-0406">Ion transport</keyword>
<dbReference type="GO" id="GO:0008381">
    <property type="term" value="F:mechanosensitive monoatomic ion channel activity"/>
    <property type="evidence" value="ECO:0007669"/>
    <property type="project" value="InterPro"/>
</dbReference>
<dbReference type="SUPFAM" id="SSF82861">
    <property type="entry name" value="Mechanosensitive channel protein MscS (YggB), transmembrane region"/>
    <property type="match status" value="1"/>
</dbReference>
<keyword evidence="4 7" id="KW-0812">Transmembrane</keyword>
<name>A0A0N7IMZ8_VIBAL</name>
<dbReference type="EMBL" id="KR231689">
    <property type="protein sequence ID" value="ALJ83489.1"/>
    <property type="molecule type" value="Genomic_DNA"/>
</dbReference>
<protein>
    <recommendedName>
        <fullName evidence="7">Small-conductance mechanosensitive channel</fullName>
    </recommendedName>
</protein>
<keyword evidence="3" id="KW-1003">Cell membrane</keyword>
<dbReference type="GO" id="GO:0005886">
    <property type="term" value="C:plasma membrane"/>
    <property type="evidence" value="ECO:0007669"/>
    <property type="project" value="UniProtKB-SubCell"/>
</dbReference>
<dbReference type="Pfam" id="PF00924">
    <property type="entry name" value="MS_channel_2nd"/>
    <property type="match status" value="1"/>
</dbReference>
<dbReference type="InterPro" id="IPR049142">
    <property type="entry name" value="MS_channel_1st"/>
</dbReference>
<comment type="similarity">
    <text evidence="2 7">Belongs to the MscS (TC 1.A.23) family.</text>
</comment>
<dbReference type="RefSeq" id="WP_004729635.1">
    <property type="nucleotide sequence ID" value="NZ_CP016224.1"/>
</dbReference>
<feature type="transmembrane region" description="Helical" evidence="7">
    <location>
        <begin position="56"/>
        <end position="78"/>
    </location>
</feature>
<sequence>MELLVSFYETHQALILDIIQNSILTLLILVIASIASKLMRAGIQKAIMKVSNGDEIVASLMSKVGGYIVYILALVIILDLFGVNTTSLVALVGAAGLAIGLALKDTLSNIAAGIMILFLKPIKKGEFVEFAGYSGTVKDIGLFTSVFETGDGLYISSPNRTVWNATIRNFSRNGRRRMEIVVGISYEDSIETGLKVLQDLALSHEAVMLDPKPQVMVQMLADSSVNLQLRAWCTTDKYWETYWSIQRQVKGKIEEAGMTIPFPQRDLHITMTQPQAQELLGQNKA</sequence>
<dbReference type="InterPro" id="IPR045275">
    <property type="entry name" value="MscS_archaea/bacteria_type"/>
</dbReference>
<evidence type="ECO:0000256" key="7">
    <source>
        <dbReference type="RuleBase" id="RU369025"/>
    </source>
</evidence>
<dbReference type="PANTHER" id="PTHR30221:SF1">
    <property type="entry name" value="SMALL-CONDUCTANCE MECHANOSENSITIVE CHANNEL"/>
    <property type="match status" value="1"/>
</dbReference>
<feature type="transmembrane region" description="Helical" evidence="7">
    <location>
        <begin position="12"/>
        <end position="35"/>
    </location>
</feature>
<dbReference type="PANTHER" id="PTHR30221">
    <property type="entry name" value="SMALL-CONDUCTANCE MECHANOSENSITIVE CHANNEL"/>
    <property type="match status" value="1"/>
</dbReference>
<dbReference type="Gene3D" id="3.30.70.100">
    <property type="match status" value="1"/>
</dbReference>
<evidence type="ECO:0000256" key="5">
    <source>
        <dbReference type="ARBA" id="ARBA00022989"/>
    </source>
</evidence>
<evidence type="ECO:0000256" key="4">
    <source>
        <dbReference type="ARBA" id="ARBA00022692"/>
    </source>
</evidence>
<comment type="function">
    <text evidence="7">Mechanosensitive channel that participates in the regulation of osmotic pressure changes within the cell, opening in response to stretch forces in the membrane lipid bilayer, without the need for other proteins. Contributes to normal resistance to hypoosmotic shock. Forms an ion channel of 1.0 nanosiemens conductance with a slight preference for anions.</text>
</comment>
<evidence type="ECO:0000256" key="2">
    <source>
        <dbReference type="ARBA" id="ARBA00008017"/>
    </source>
</evidence>
<evidence type="ECO:0000256" key="6">
    <source>
        <dbReference type="ARBA" id="ARBA00023136"/>
    </source>
</evidence>
<dbReference type="GeneID" id="50533543"/>
<dbReference type="SUPFAM" id="SSF82689">
    <property type="entry name" value="Mechanosensitive channel protein MscS (YggB), C-terminal domain"/>
    <property type="match status" value="1"/>
</dbReference>
<proteinExistence type="inferred from homology"/>
<dbReference type="InterPro" id="IPR049278">
    <property type="entry name" value="MS_channel_C"/>
</dbReference>
<keyword evidence="7" id="KW-0997">Cell inner membrane</keyword>
<dbReference type="Gene3D" id="2.30.30.60">
    <property type="match status" value="1"/>
</dbReference>
<evidence type="ECO:0000256" key="1">
    <source>
        <dbReference type="ARBA" id="ARBA00004651"/>
    </source>
</evidence>
<gene>
    <name evidence="8" type="ORF">ICEValA056-2_050</name>
</gene>
<dbReference type="InterPro" id="IPR011014">
    <property type="entry name" value="MscS_channel_TM-2"/>
</dbReference>
<keyword evidence="6 7" id="KW-0472">Membrane</keyword>
<reference evidence="8" key="1">
    <citation type="journal article" date="2016" name="BMC Microbiol.">
        <title>Comparative genomic analysis of six new-found integrative conjugative elements (ICEs) in Vibrio alginolyticus.</title>
        <authorList>
            <person name="Luo P."/>
            <person name="He X."/>
            <person name="Wang Y."/>
            <person name="Liu Q."/>
            <person name="Hu C."/>
        </authorList>
    </citation>
    <scope>NUCLEOTIDE SEQUENCE</scope>
    <source>
        <strain evidence="8">A056</strain>
    </source>
</reference>
<dbReference type="InterPro" id="IPR011066">
    <property type="entry name" value="MscS_channel_C_sf"/>
</dbReference>
<dbReference type="InterPro" id="IPR006685">
    <property type="entry name" value="MscS_channel_2nd"/>
</dbReference>
<comment type="subcellular location">
    <subcellularLocation>
        <location evidence="7">Cell inner membrane</location>
        <topology evidence="7">Multi-pass membrane protein</topology>
    </subcellularLocation>
    <subcellularLocation>
        <location evidence="1">Cell membrane</location>
        <topology evidence="1">Multi-pass membrane protein</topology>
    </subcellularLocation>
</comment>
<keyword evidence="7" id="KW-0813">Transport</keyword>
<dbReference type="AlphaFoldDB" id="A0A0N7IMZ8"/>